<evidence type="ECO:0000313" key="3">
    <source>
        <dbReference type="EMBL" id="CAD8343358.1"/>
    </source>
</evidence>
<dbReference type="EMBL" id="HBEF01025004">
    <property type="protein sequence ID" value="CAD8343358.1"/>
    <property type="molecule type" value="Transcribed_RNA"/>
</dbReference>
<dbReference type="AlphaFoldDB" id="A0A7R9ZU02"/>
<organism evidence="3">
    <name type="scientific">Craspedostauros australis</name>
    <dbReference type="NCBI Taxonomy" id="1486917"/>
    <lineage>
        <taxon>Eukaryota</taxon>
        <taxon>Sar</taxon>
        <taxon>Stramenopiles</taxon>
        <taxon>Ochrophyta</taxon>
        <taxon>Bacillariophyta</taxon>
        <taxon>Bacillariophyceae</taxon>
        <taxon>Bacillariophycidae</taxon>
        <taxon>Naviculales</taxon>
        <taxon>Naviculaceae</taxon>
        <taxon>Craspedostauros</taxon>
    </lineage>
</organism>
<keyword evidence="2" id="KW-0560">Oxidoreductase</keyword>
<dbReference type="GO" id="GO:0016491">
    <property type="term" value="F:oxidoreductase activity"/>
    <property type="evidence" value="ECO:0007669"/>
    <property type="project" value="UniProtKB-KW"/>
</dbReference>
<evidence type="ECO:0000256" key="1">
    <source>
        <dbReference type="ARBA" id="ARBA00006484"/>
    </source>
</evidence>
<dbReference type="SUPFAM" id="SSF51735">
    <property type="entry name" value="NAD(P)-binding Rossmann-fold domains"/>
    <property type="match status" value="1"/>
</dbReference>
<dbReference type="InterPro" id="IPR002347">
    <property type="entry name" value="SDR_fam"/>
</dbReference>
<dbReference type="InterPro" id="IPR036291">
    <property type="entry name" value="NAD(P)-bd_dom_sf"/>
</dbReference>
<evidence type="ECO:0000256" key="2">
    <source>
        <dbReference type="ARBA" id="ARBA00023002"/>
    </source>
</evidence>
<protein>
    <submittedName>
        <fullName evidence="3">Uncharacterized protein</fullName>
    </submittedName>
</protein>
<proteinExistence type="inferred from homology"/>
<reference evidence="3" key="1">
    <citation type="submission" date="2021-01" db="EMBL/GenBank/DDBJ databases">
        <authorList>
            <person name="Corre E."/>
            <person name="Pelletier E."/>
            <person name="Niang G."/>
            <person name="Scheremetjew M."/>
            <person name="Finn R."/>
            <person name="Kale V."/>
            <person name="Holt S."/>
            <person name="Cochrane G."/>
            <person name="Meng A."/>
            <person name="Brown T."/>
            <person name="Cohen L."/>
        </authorList>
    </citation>
    <scope>NUCLEOTIDE SEQUENCE</scope>
    <source>
        <strain evidence="3">CCMP3328</strain>
    </source>
</reference>
<name>A0A7R9ZU02_9STRA</name>
<dbReference type="Pfam" id="PF00106">
    <property type="entry name" value="adh_short"/>
    <property type="match status" value="1"/>
</dbReference>
<dbReference type="PRINTS" id="PR00081">
    <property type="entry name" value="GDHRDH"/>
</dbReference>
<sequence length="422" mass="45862">MGKGGEAPPPALVDKQPRKTFSSASAWTWIKYGTASVVLFYAIIFATPQPTTDWEGNVIPRAHKLMGHDAADIESKPPLDGLVIAVTGATSGIGLSFTRKLSSMGAHVIAIGRSSSKLERLAQENEGVSTVLVDLNDLDSVAKGADDMLQRFDRVDMLVNNAGIHGAVQGMDVSKQGYEQVFAVNYLSHFLLTEKLMPLLEKSTQPKTKIIQVSSLYHFGAGISDLRPSKQRDLPASAAPSPIASRPGGAHGFLLFRDIRSYTNSKLAQVLHAEALNRRFAKSEGQPMEVVSICPSWVGTSIAGDGLANLFEFIAFESDDYGLASFFEAMLDDDTNTSAVPKFYSNTAHPELLVQSMNALPEWAYSMLPLRDIVGNIFAGYLLIMQRLIPKVGRRAPSACVGDIEAQEELYEWSRGAVQAWL</sequence>
<dbReference type="PANTHER" id="PTHR24320:SF148">
    <property type="entry name" value="NAD(P)-BINDING ROSSMANN-FOLD SUPERFAMILY PROTEIN"/>
    <property type="match status" value="1"/>
</dbReference>
<dbReference type="PANTHER" id="PTHR24320">
    <property type="entry name" value="RETINOL DEHYDROGENASE"/>
    <property type="match status" value="1"/>
</dbReference>
<gene>
    <name evidence="3" type="ORF">CAUS1442_LOCUS15493</name>
</gene>
<dbReference type="Gene3D" id="3.40.50.720">
    <property type="entry name" value="NAD(P)-binding Rossmann-like Domain"/>
    <property type="match status" value="1"/>
</dbReference>
<comment type="similarity">
    <text evidence="1">Belongs to the short-chain dehydrogenases/reductases (SDR) family.</text>
</comment>
<accession>A0A7R9ZU02</accession>